<feature type="binding site" evidence="9">
    <location>
        <position position="165"/>
    </location>
    <ligand>
        <name>alpha-D-glucose 1-phosphate</name>
        <dbReference type="ChEBI" id="CHEBI:58601"/>
    </ligand>
</feature>
<evidence type="ECO:0000256" key="7">
    <source>
        <dbReference type="ARBA" id="ARBA00023056"/>
    </source>
</evidence>
<dbReference type="SUPFAM" id="SSF53448">
    <property type="entry name" value="Nucleotide-diphospho-sugar transferases"/>
    <property type="match status" value="1"/>
</dbReference>
<evidence type="ECO:0000256" key="5">
    <source>
        <dbReference type="ARBA" id="ARBA00022741"/>
    </source>
</evidence>
<dbReference type="GO" id="GO:0005524">
    <property type="term" value="F:ATP binding"/>
    <property type="evidence" value="ECO:0007669"/>
    <property type="project" value="UniProtKB-KW"/>
</dbReference>
<dbReference type="GO" id="GO:0005978">
    <property type="term" value="P:glycogen biosynthetic process"/>
    <property type="evidence" value="ECO:0007669"/>
    <property type="project" value="UniProtKB-UniRule"/>
</dbReference>
<keyword evidence="3 9" id="KW-0808">Transferase</keyword>
<dbReference type="GO" id="GO:0008878">
    <property type="term" value="F:glucose-1-phosphate adenylyltransferase activity"/>
    <property type="evidence" value="ECO:0007669"/>
    <property type="project" value="UniProtKB-UniRule"/>
</dbReference>
<dbReference type="PANTHER" id="PTHR43523">
    <property type="entry name" value="GLUCOSE-1-PHOSPHATE ADENYLYLTRANSFERASE-RELATED"/>
    <property type="match status" value="1"/>
</dbReference>
<evidence type="ECO:0000256" key="6">
    <source>
        <dbReference type="ARBA" id="ARBA00022840"/>
    </source>
</evidence>
<keyword evidence="8 9" id="KW-0119">Carbohydrate metabolism</keyword>
<dbReference type="InterPro" id="IPR005836">
    <property type="entry name" value="ADP_Glu_pyroP_CS"/>
</dbReference>
<dbReference type="Pfam" id="PF24894">
    <property type="entry name" value="Hexapep_GlmU"/>
    <property type="match status" value="1"/>
</dbReference>
<dbReference type="EC" id="2.7.7.27" evidence="9"/>
<dbReference type="Gene3D" id="3.90.550.10">
    <property type="entry name" value="Spore Coat Polysaccharide Biosynthesis Protein SpsA, Chain A"/>
    <property type="match status" value="1"/>
</dbReference>
<proteinExistence type="inferred from homology"/>
<dbReference type="UniPathway" id="UPA00164"/>
<evidence type="ECO:0000256" key="9">
    <source>
        <dbReference type="HAMAP-Rule" id="MF_00624"/>
    </source>
</evidence>
<dbReference type="InterPro" id="IPR011004">
    <property type="entry name" value="Trimer_LpxA-like_sf"/>
</dbReference>
<dbReference type="NCBIfam" id="TIGR02091">
    <property type="entry name" value="glgC"/>
    <property type="match status" value="1"/>
</dbReference>
<dbReference type="Gene3D" id="2.160.10.10">
    <property type="entry name" value="Hexapeptide repeat proteins"/>
    <property type="match status" value="1"/>
</dbReference>
<protein>
    <recommendedName>
        <fullName evidence="9">Glucose-1-phosphate adenylyltransferase</fullName>
        <ecNumber evidence="9">2.7.7.27</ecNumber>
    </recommendedName>
    <alternativeName>
        <fullName evidence="9">ADP-glucose pyrophosphorylase</fullName>
        <shortName evidence="9">ADPGlc PPase</shortName>
    </alternativeName>
    <alternativeName>
        <fullName evidence="9">ADP-glucose synthase</fullName>
    </alternativeName>
</protein>
<reference evidence="12 13" key="1">
    <citation type="submission" date="2020-07" db="EMBL/GenBank/DDBJ databases">
        <title>Characterization and genome sequencing of isolate MD1, a novel member within the family Lachnospiraceae.</title>
        <authorList>
            <person name="Rettenmaier R."/>
            <person name="Di Bello L."/>
            <person name="Zinser C."/>
            <person name="Scheitz K."/>
            <person name="Liebl W."/>
            <person name="Zverlov V."/>
        </authorList>
    </citation>
    <scope>NUCLEOTIDE SEQUENCE [LARGE SCALE GENOMIC DNA]</scope>
    <source>
        <strain evidence="12 13">MD1</strain>
    </source>
</reference>
<dbReference type="RefSeq" id="WP_228353978.1">
    <property type="nucleotide sequence ID" value="NZ_JACEGA010000001.1"/>
</dbReference>
<feature type="binding site" evidence="9">
    <location>
        <position position="191"/>
    </location>
    <ligand>
        <name>alpha-D-glucose 1-phosphate</name>
        <dbReference type="ChEBI" id="CHEBI:58601"/>
    </ligand>
</feature>
<evidence type="ECO:0000256" key="2">
    <source>
        <dbReference type="ARBA" id="ARBA00022600"/>
    </source>
</evidence>
<comment type="function">
    <text evidence="9">Involved in the biosynthesis of ADP-glucose, a building block required for the elongation reactions to produce glycogen. Catalyzes the reaction between ATP and alpha-D-glucose 1-phosphate (G1P) to produce pyrophosphate and ADP-Glc.</text>
</comment>
<dbReference type="PROSITE" id="PS00809">
    <property type="entry name" value="ADP_GLC_PYROPHOSPH_2"/>
    <property type="match status" value="1"/>
</dbReference>
<keyword evidence="5 9" id="KW-0547">Nucleotide-binding</keyword>
<evidence type="ECO:0000256" key="8">
    <source>
        <dbReference type="ARBA" id="ARBA00023277"/>
    </source>
</evidence>
<feature type="domain" description="Nucleotidyl transferase" evidence="10">
    <location>
        <begin position="8"/>
        <end position="261"/>
    </location>
</feature>
<dbReference type="Pfam" id="PF00483">
    <property type="entry name" value="NTP_transferase"/>
    <property type="match status" value="1"/>
</dbReference>
<dbReference type="SUPFAM" id="SSF51161">
    <property type="entry name" value="Trimeric LpxA-like enzymes"/>
    <property type="match status" value="1"/>
</dbReference>
<feature type="binding site" evidence="9">
    <location>
        <begin position="180"/>
        <end position="181"/>
    </location>
    <ligand>
        <name>alpha-D-glucose 1-phosphate</name>
        <dbReference type="ChEBI" id="CHEBI:58601"/>
    </ligand>
</feature>
<evidence type="ECO:0000256" key="4">
    <source>
        <dbReference type="ARBA" id="ARBA00022695"/>
    </source>
</evidence>
<dbReference type="PANTHER" id="PTHR43523:SF2">
    <property type="entry name" value="GLUCOSE-1-PHOSPHATE ADENYLYLTRANSFERASE"/>
    <property type="match status" value="1"/>
</dbReference>
<dbReference type="PROSITE" id="PS00810">
    <property type="entry name" value="ADP_GLC_PYROPHOSPH_3"/>
    <property type="match status" value="1"/>
</dbReference>
<feature type="domain" description="Glucose-1-phosphate adenylyltransferase/Bifunctional protein GlmU-like C-terminal hexapeptide" evidence="11">
    <location>
        <begin position="293"/>
        <end position="363"/>
    </location>
</feature>
<gene>
    <name evidence="9" type="primary">glgC</name>
    <name evidence="12" type="ORF">H0486_16070</name>
</gene>
<evidence type="ECO:0000256" key="3">
    <source>
        <dbReference type="ARBA" id="ARBA00022679"/>
    </source>
</evidence>
<dbReference type="InterPro" id="IPR029044">
    <property type="entry name" value="Nucleotide-diphossugar_trans"/>
</dbReference>
<evidence type="ECO:0000259" key="11">
    <source>
        <dbReference type="Pfam" id="PF24894"/>
    </source>
</evidence>
<evidence type="ECO:0000259" key="10">
    <source>
        <dbReference type="Pfam" id="PF00483"/>
    </source>
</evidence>
<comment type="caution">
    <text evidence="12">The sequence shown here is derived from an EMBL/GenBank/DDBJ whole genome shotgun (WGS) entry which is preliminary data.</text>
</comment>
<dbReference type="Proteomes" id="UP000574276">
    <property type="component" value="Unassembled WGS sequence"/>
</dbReference>
<comment type="catalytic activity">
    <reaction evidence="9">
        <text>alpha-D-glucose 1-phosphate + ATP + H(+) = ADP-alpha-D-glucose + diphosphate</text>
        <dbReference type="Rhea" id="RHEA:12120"/>
        <dbReference type="ChEBI" id="CHEBI:15378"/>
        <dbReference type="ChEBI" id="CHEBI:30616"/>
        <dbReference type="ChEBI" id="CHEBI:33019"/>
        <dbReference type="ChEBI" id="CHEBI:57498"/>
        <dbReference type="ChEBI" id="CHEBI:58601"/>
        <dbReference type="EC" id="2.7.7.27"/>
    </reaction>
</comment>
<dbReference type="InterPro" id="IPR005835">
    <property type="entry name" value="NTP_transferase_dom"/>
</dbReference>
<dbReference type="AlphaFoldDB" id="A0A839K4X2"/>
<feature type="binding site" evidence="9">
    <location>
        <position position="100"/>
    </location>
    <ligand>
        <name>alpha-D-glucose 1-phosphate</name>
        <dbReference type="ChEBI" id="CHEBI:58601"/>
    </ligand>
</feature>
<comment type="similarity">
    <text evidence="1 9">Belongs to the bacterial/plant glucose-1-phosphate adenylyltransferase family.</text>
</comment>
<dbReference type="CDD" id="cd04651">
    <property type="entry name" value="LbH_G1P_AT_C"/>
    <property type="match status" value="1"/>
</dbReference>
<comment type="pathway">
    <text evidence="9">Glycan biosynthesis; glycogen biosynthesis.</text>
</comment>
<keyword evidence="4 9" id="KW-0548">Nucleotidyltransferase</keyword>
<sequence>MVTKKCVAMLLAGGQGSRLGVLTKNTAKPAVPFGGKYRIIDFPLSNCTNSGIDTVGVLTQYKPLKLNSYIGIGQPWDLDRLNGGLTILPPYMKQSMGEWYSGTANAIYQNIEFIEAYQPEYVLILSGDQIYKMDYSAMLRYHETKKADVTIAILEVPWEEANRFGIMNTDETNRIYEFVEKPKSPISNKASMGIYIFNWKKLLKYLIDDQNNPNSSNDFGRDIIPKMLNNNERMFAYPFKGYWRDVGTIQSLWEANMDLLEESPELDLYDPGWRIYSRNPVEPPHFIALGANVRRCIVTEGGMIYGDVYHSVLFSGVTVGRGSKVTNSILMPNVRVGENVIIENAIIAENAMIGDNCHIGYRGTLEDECKLEPKNSDDITVIGENLTLPNGFVLDKGVMIDIDNFRAYQAVV</sequence>
<feature type="site" description="Could play a key role in the communication between the regulatory and the substrate sites" evidence="9">
    <location>
        <position position="60"/>
    </location>
</feature>
<feature type="site" description="Could play a key role in the communication between the regulatory and the substrate sites" evidence="9">
    <location>
        <position position="99"/>
    </location>
</feature>
<accession>A0A839K4X2</accession>
<keyword evidence="2 9" id="KW-0321">Glycogen metabolism</keyword>
<evidence type="ECO:0000256" key="1">
    <source>
        <dbReference type="ARBA" id="ARBA00010443"/>
    </source>
</evidence>
<dbReference type="NCBIfam" id="NF003670">
    <property type="entry name" value="PRK05293.1"/>
    <property type="match status" value="1"/>
</dbReference>
<name>A0A839K4X2_9FIRM</name>
<dbReference type="HAMAP" id="MF_00624">
    <property type="entry name" value="GlgC"/>
    <property type="match status" value="1"/>
</dbReference>
<keyword evidence="13" id="KW-1185">Reference proteome</keyword>
<dbReference type="InterPro" id="IPR011831">
    <property type="entry name" value="ADP-Glc_PPase"/>
</dbReference>
<keyword evidence="7 9" id="KW-0320">Glycogen biosynthesis</keyword>
<dbReference type="InterPro" id="IPR056818">
    <property type="entry name" value="GlmU/GlgC-like_hexapep"/>
</dbReference>
<keyword evidence="6 9" id="KW-0067">ATP-binding</keyword>
<dbReference type="PROSITE" id="PS00808">
    <property type="entry name" value="ADP_GLC_PYROPHOSPH_1"/>
    <property type="match status" value="1"/>
</dbReference>
<dbReference type="CDD" id="cd02508">
    <property type="entry name" value="ADP_Glucose_PP"/>
    <property type="match status" value="1"/>
</dbReference>
<comment type="subunit">
    <text evidence="9">Homotetramer.</text>
</comment>
<dbReference type="EMBL" id="JACEGA010000001">
    <property type="protein sequence ID" value="MBB2184397.1"/>
    <property type="molecule type" value="Genomic_DNA"/>
</dbReference>
<organism evidence="12 13">
    <name type="scientific">Variimorphobacter saccharofermentans</name>
    <dbReference type="NCBI Taxonomy" id="2755051"/>
    <lineage>
        <taxon>Bacteria</taxon>
        <taxon>Bacillati</taxon>
        <taxon>Bacillota</taxon>
        <taxon>Clostridia</taxon>
        <taxon>Lachnospirales</taxon>
        <taxon>Lachnospiraceae</taxon>
        <taxon>Variimorphobacter</taxon>
    </lineage>
</organism>
<dbReference type="InterPro" id="IPR023049">
    <property type="entry name" value="GlgC_bac"/>
</dbReference>
<evidence type="ECO:0000313" key="12">
    <source>
        <dbReference type="EMBL" id="MBB2184397.1"/>
    </source>
</evidence>
<evidence type="ECO:0000313" key="13">
    <source>
        <dbReference type="Proteomes" id="UP000574276"/>
    </source>
</evidence>